<comment type="caution">
    <text evidence="2">The sequence shown here is derived from an EMBL/GenBank/DDBJ whole genome shotgun (WGS) entry which is preliminary data.</text>
</comment>
<proteinExistence type="predicted"/>
<dbReference type="EMBL" id="JAGYWB010000009">
    <property type="protein sequence ID" value="KAI0510194.1"/>
    <property type="molecule type" value="Genomic_DNA"/>
</dbReference>
<dbReference type="PANTHER" id="PTHR19446">
    <property type="entry name" value="REVERSE TRANSCRIPTASES"/>
    <property type="match status" value="1"/>
</dbReference>
<dbReference type="CDD" id="cd01650">
    <property type="entry name" value="RT_nLTR_like"/>
    <property type="match status" value="1"/>
</dbReference>
<dbReference type="SUPFAM" id="SSF56672">
    <property type="entry name" value="DNA/RNA polymerases"/>
    <property type="match status" value="1"/>
</dbReference>
<gene>
    <name evidence="2" type="ORF">KFK09_010794</name>
</gene>
<name>A0A8T3BCR1_DENNO</name>
<dbReference type="InterPro" id="IPR005135">
    <property type="entry name" value="Endo/exonuclease/phosphatase"/>
</dbReference>
<accession>A0A8T3BCR1</accession>
<dbReference type="OrthoDB" id="786283at2759"/>
<protein>
    <recommendedName>
        <fullName evidence="1">Reverse transcriptase domain-containing protein</fullName>
    </recommendedName>
</protein>
<reference evidence="2" key="1">
    <citation type="journal article" date="2022" name="Front. Genet.">
        <title>Chromosome-Scale Assembly of the Dendrobium nobile Genome Provides Insights Into the Molecular Mechanism of the Biosynthesis of the Medicinal Active Ingredient of Dendrobium.</title>
        <authorList>
            <person name="Xu Q."/>
            <person name="Niu S.-C."/>
            <person name="Li K.-L."/>
            <person name="Zheng P.-J."/>
            <person name="Zhang X.-J."/>
            <person name="Jia Y."/>
            <person name="Liu Y."/>
            <person name="Niu Y.-X."/>
            <person name="Yu L.-H."/>
            <person name="Chen D.-F."/>
            <person name="Zhang G.-Q."/>
        </authorList>
    </citation>
    <scope>NUCLEOTIDE SEQUENCE</scope>
    <source>
        <tissue evidence="2">Leaf</tissue>
    </source>
</reference>
<keyword evidence="3" id="KW-1185">Reference proteome</keyword>
<organism evidence="2 3">
    <name type="scientific">Dendrobium nobile</name>
    <name type="common">Orchid</name>
    <dbReference type="NCBI Taxonomy" id="94219"/>
    <lineage>
        <taxon>Eukaryota</taxon>
        <taxon>Viridiplantae</taxon>
        <taxon>Streptophyta</taxon>
        <taxon>Embryophyta</taxon>
        <taxon>Tracheophyta</taxon>
        <taxon>Spermatophyta</taxon>
        <taxon>Magnoliopsida</taxon>
        <taxon>Liliopsida</taxon>
        <taxon>Asparagales</taxon>
        <taxon>Orchidaceae</taxon>
        <taxon>Epidendroideae</taxon>
        <taxon>Malaxideae</taxon>
        <taxon>Dendrobiinae</taxon>
        <taxon>Dendrobium</taxon>
    </lineage>
</organism>
<dbReference type="Proteomes" id="UP000829196">
    <property type="component" value="Unassembled WGS sequence"/>
</dbReference>
<dbReference type="Pfam" id="PF03372">
    <property type="entry name" value="Exo_endo_phos"/>
    <property type="match status" value="1"/>
</dbReference>
<dbReference type="AlphaFoldDB" id="A0A8T3BCR1"/>
<dbReference type="SUPFAM" id="SSF56219">
    <property type="entry name" value="DNase I-like"/>
    <property type="match status" value="1"/>
</dbReference>
<dbReference type="InterPro" id="IPR000477">
    <property type="entry name" value="RT_dom"/>
</dbReference>
<dbReference type="GO" id="GO:0003824">
    <property type="term" value="F:catalytic activity"/>
    <property type="evidence" value="ECO:0007669"/>
    <property type="project" value="InterPro"/>
</dbReference>
<dbReference type="InterPro" id="IPR043502">
    <property type="entry name" value="DNA/RNA_pol_sf"/>
</dbReference>
<evidence type="ECO:0000259" key="1">
    <source>
        <dbReference type="PROSITE" id="PS50878"/>
    </source>
</evidence>
<dbReference type="SMR" id="A0A8T3BCR1"/>
<dbReference type="InterPro" id="IPR036691">
    <property type="entry name" value="Endo/exonu/phosph_ase_sf"/>
</dbReference>
<sequence length="641" mass="73922">MGPWCVGGDFNTIANASERLGGAMPILRAMEDFNSMISQCDLHDIGFFGGAYTWNRGNLWQRLDRILFNNDWIAKFHMTHVEHLSRTTSDHAPLLLSINANKSFISSAFKFQNMWLLNQEFLNIVGMNWEAPIFPNNNIYGMTKLWNKLSRLKQVLRWWNKHVFKNLFDNIKEAENEVVDWEVCVASNPLSDNISNLNKAKLKLSALHEQEEIYWQQKATTRFLVEGDRNTKFFHTMYNKKRVKNYIFKILDKDGRILEDENSIINSGVEHFRSIFNSNFTSSAIENPYIVPNCISDSENFMLTKPPLEEEIWNIMQTMNLESVAGPDGFTIKFFVNTWHITKVDIIEAVNEFFSGKPYIKFFSSTNIVLIPKKDLTNDWNDFRPISLCSFFNKLVSKIISSRLVNILPRIISHNQTGFVKGRSILDNILLTQEIAHDINVKSKGGNIIFKLDITKAYDNLNWEFLYKVLALFGFSDDFILLVKNSIENCYFSVIINGANHGFFKSTQGLRQGDPLSPALFIIDVDYLSRSLEELFMRHPSLHYRTMGGIPISHLCFADDFIIFSNACLNNIKILVKFLEGFYKVSGLNINRNKSNFIVANSVKLPKINEIISLCKFNCVYFPIKYLGTPIFKGRKKASIF</sequence>
<feature type="domain" description="Reverse transcriptase" evidence="1">
    <location>
        <begin position="352"/>
        <end position="631"/>
    </location>
</feature>
<dbReference type="PROSITE" id="PS50878">
    <property type="entry name" value="RT_POL"/>
    <property type="match status" value="1"/>
</dbReference>
<evidence type="ECO:0000313" key="2">
    <source>
        <dbReference type="EMBL" id="KAI0510194.1"/>
    </source>
</evidence>
<dbReference type="Gene3D" id="3.60.10.10">
    <property type="entry name" value="Endonuclease/exonuclease/phosphatase"/>
    <property type="match status" value="1"/>
</dbReference>
<dbReference type="Pfam" id="PF00078">
    <property type="entry name" value="RVT_1"/>
    <property type="match status" value="1"/>
</dbReference>
<evidence type="ECO:0000313" key="3">
    <source>
        <dbReference type="Proteomes" id="UP000829196"/>
    </source>
</evidence>